<evidence type="ECO:0000256" key="3">
    <source>
        <dbReference type="SAM" id="SignalP"/>
    </source>
</evidence>
<dbReference type="SUPFAM" id="SSF57302">
    <property type="entry name" value="Snake toxin-like"/>
    <property type="match status" value="2"/>
</dbReference>
<evidence type="ECO:0000256" key="1">
    <source>
        <dbReference type="ARBA" id="ARBA00004613"/>
    </source>
</evidence>
<evidence type="ECO:0000313" key="4">
    <source>
        <dbReference type="EMBL" id="KAG8546975.1"/>
    </source>
</evidence>
<reference evidence="4" key="1">
    <citation type="thesis" date="2020" institute="ProQuest LLC" country="789 East Eisenhower Parkway, Ann Arbor, MI, USA">
        <title>Comparative Genomics and Chromosome Evolution.</title>
        <authorList>
            <person name="Mudd A.B."/>
        </authorList>
    </citation>
    <scope>NUCLEOTIDE SEQUENCE</scope>
    <source>
        <strain evidence="4">237g6f4</strain>
        <tissue evidence="4">Blood</tissue>
    </source>
</reference>
<organism evidence="4 5">
    <name type="scientific">Engystomops pustulosus</name>
    <name type="common">Tungara frog</name>
    <name type="synonym">Physalaemus pustulosus</name>
    <dbReference type="NCBI Taxonomy" id="76066"/>
    <lineage>
        <taxon>Eukaryota</taxon>
        <taxon>Metazoa</taxon>
        <taxon>Chordata</taxon>
        <taxon>Craniata</taxon>
        <taxon>Vertebrata</taxon>
        <taxon>Euteleostomi</taxon>
        <taxon>Amphibia</taxon>
        <taxon>Batrachia</taxon>
        <taxon>Anura</taxon>
        <taxon>Neobatrachia</taxon>
        <taxon>Hyloidea</taxon>
        <taxon>Leptodactylidae</taxon>
        <taxon>Leiuperinae</taxon>
        <taxon>Engystomops</taxon>
    </lineage>
</organism>
<proteinExistence type="predicted"/>
<dbReference type="PANTHER" id="PTHR20914:SF9">
    <property type="entry name" value="COILED, ISOFORM A"/>
    <property type="match status" value="1"/>
</dbReference>
<accession>A0AAV6ZHX9</accession>
<protein>
    <recommendedName>
        <fullName evidence="6">Sodefrin-like factor</fullName>
    </recommendedName>
</protein>
<dbReference type="AlphaFoldDB" id="A0AAV6ZHX9"/>
<evidence type="ECO:0008006" key="6">
    <source>
        <dbReference type="Google" id="ProtNLM"/>
    </source>
</evidence>
<gene>
    <name evidence="4" type="ORF">GDO81_029372</name>
</gene>
<keyword evidence="2" id="KW-0964">Secreted</keyword>
<comment type="caution">
    <text evidence="4">The sequence shown here is derived from an EMBL/GenBank/DDBJ whole genome shotgun (WGS) entry which is preliminary data.</text>
</comment>
<sequence length="207" mass="22365">MSNLPILVCLLAAVIPQGHCLNCTHCDNDTGLTCTGPLETCDEGSDVCLTRYHLKTDGALIKTRCGYSELCNLSVTGTYESEREDMWSFCCREDNCNAPLPDITPNGFQCPASSSNGSSSPQFIQCKGTETYCFNRTGTADSGEKVLVRGCSNDNYCSYLSQDQPDAKCVKATRAATSNSSAAPTLHLLLLGLFAVCVSETIRTFYM</sequence>
<dbReference type="CDD" id="cd00117">
    <property type="entry name" value="TFP"/>
    <property type="match status" value="1"/>
</dbReference>
<feature type="signal peptide" evidence="3">
    <location>
        <begin position="1"/>
        <end position="20"/>
    </location>
</feature>
<keyword evidence="3" id="KW-0732">Signal</keyword>
<evidence type="ECO:0000313" key="5">
    <source>
        <dbReference type="Proteomes" id="UP000824782"/>
    </source>
</evidence>
<dbReference type="InterPro" id="IPR050918">
    <property type="entry name" value="CNF-like_PLA2_Inhibitor"/>
</dbReference>
<comment type="subcellular location">
    <subcellularLocation>
        <location evidence="1">Secreted</location>
    </subcellularLocation>
</comment>
<dbReference type="GO" id="GO:0005576">
    <property type="term" value="C:extracellular region"/>
    <property type="evidence" value="ECO:0007669"/>
    <property type="project" value="UniProtKB-SubCell"/>
</dbReference>
<name>A0AAV6ZHX9_ENGPU</name>
<dbReference type="Gene3D" id="2.10.60.10">
    <property type="entry name" value="CD59"/>
    <property type="match status" value="2"/>
</dbReference>
<keyword evidence="5" id="KW-1185">Reference proteome</keyword>
<dbReference type="InterPro" id="IPR045860">
    <property type="entry name" value="Snake_toxin-like_sf"/>
</dbReference>
<evidence type="ECO:0000256" key="2">
    <source>
        <dbReference type="ARBA" id="ARBA00022525"/>
    </source>
</evidence>
<dbReference type="Proteomes" id="UP000824782">
    <property type="component" value="Unassembled WGS sequence"/>
</dbReference>
<feature type="chain" id="PRO_5043316623" description="Sodefrin-like factor" evidence="3">
    <location>
        <begin position="21"/>
        <end position="207"/>
    </location>
</feature>
<dbReference type="EMBL" id="WNYA01000871">
    <property type="protein sequence ID" value="KAG8546975.1"/>
    <property type="molecule type" value="Genomic_DNA"/>
</dbReference>
<dbReference type="PANTHER" id="PTHR20914">
    <property type="entry name" value="LY6/PLAUR DOMAIN-CONTAINING PROTEIN 8"/>
    <property type="match status" value="1"/>
</dbReference>